<dbReference type="Proteomes" id="UP001497516">
    <property type="component" value="Chromosome 7"/>
</dbReference>
<proteinExistence type="predicted"/>
<organism evidence="1 2">
    <name type="scientific">Linum trigynum</name>
    <dbReference type="NCBI Taxonomy" id="586398"/>
    <lineage>
        <taxon>Eukaryota</taxon>
        <taxon>Viridiplantae</taxon>
        <taxon>Streptophyta</taxon>
        <taxon>Embryophyta</taxon>
        <taxon>Tracheophyta</taxon>
        <taxon>Spermatophyta</taxon>
        <taxon>Magnoliopsida</taxon>
        <taxon>eudicotyledons</taxon>
        <taxon>Gunneridae</taxon>
        <taxon>Pentapetalae</taxon>
        <taxon>rosids</taxon>
        <taxon>fabids</taxon>
        <taxon>Malpighiales</taxon>
        <taxon>Linaceae</taxon>
        <taxon>Linum</taxon>
    </lineage>
</organism>
<gene>
    <name evidence="1" type="ORF">LTRI10_LOCUS39649</name>
</gene>
<protein>
    <recommendedName>
        <fullName evidence="3">Pentatricopeptide repeat-containing protein</fullName>
    </recommendedName>
</protein>
<dbReference type="AlphaFoldDB" id="A0AAV2FMA9"/>
<dbReference type="EMBL" id="OZ034820">
    <property type="protein sequence ID" value="CAL1399466.1"/>
    <property type="molecule type" value="Genomic_DNA"/>
</dbReference>
<evidence type="ECO:0000313" key="1">
    <source>
        <dbReference type="EMBL" id="CAL1399466.1"/>
    </source>
</evidence>
<sequence>MGFCQKVDFEKCDDLWKEMAYWNIHPNIVMRSSRVSGVAVDMYFFRNSILLCEGIGRSAHSTVVAVCGPPSPSYGSSSIYPVLVAQCALTLHPKRWWLHLAEEFLGSSALPEQLLPFASGRQIVAPLVHLLWWSSPEEGR</sequence>
<evidence type="ECO:0000313" key="2">
    <source>
        <dbReference type="Proteomes" id="UP001497516"/>
    </source>
</evidence>
<evidence type="ECO:0008006" key="3">
    <source>
        <dbReference type="Google" id="ProtNLM"/>
    </source>
</evidence>
<name>A0AAV2FMA9_9ROSI</name>
<reference evidence="1 2" key="1">
    <citation type="submission" date="2024-04" db="EMBL/GenBank/DDBJ databases">
        <authorList>
            <person name="Fracassetti M."/>
        </authorList>
    </citation>
    <scope>NUCLEOTIDE SEQUENCE [LARGE SCALE GENOMIC DNA]</scope>
</reference>
<keyword evidence="2" id="KW-1185">Reference proteome</keyword>
<accession>A0AAV2FMA9</accession>